<dbReference type="GO" id="GO:0030170">
    <property type="term" value="F:pyridoxal phosphate binding"/>
    <property type="evidence" value="ECO:0007669"/>
    <property type="project" value="InterPro"/>
</dbReference>
<evidence type="ECO:0000313" key="6">
    <source>
        <dbReference type="Proteomes" id="UP000248614"/>
    </source>
</evidence>
<name>A0A2W4ZHC5_9SPHN</name>
<dbReference type="InterPro" id="IPR015422">
    <property type="entry name" value="PyrdxlP-dep_Trfase_small"/>
</dbReference>
<comment type="caution">
    <text evidence="5">The sequence shown here is derived from an EMBL/GenBank/DDBJ whole genome shotgun (WGS) entry which is preliminary data.</text>
</comment>
<evidence type="ECO:0000256" key="3">
    <source>
        <dbReference type="ARBA" id="ARBA00022898"/>
    </source>
</evidence>
<dbReference type="InterPro" id="IPR015421">
    <property type="entry name" value="PyrdxlP-dep_Trfase_major"/>
</dbReference>
<dbReference type="InterPro" id="IPR004839">
    <property type="entry name" value="Aminotransferase_I/II_large"/>
</dbReference>
<comment type="cofactor">
    <cofactor evidence="1">
        <name>pyridoxal 5'-phosphate</name>
        <dbReference type="ChEBI" id="CHEBI:597326"/>
    </cofactor>
</comment>
<dbReference type="Gene3D" id="3.90.1150.10">
    <property type="entry name" value="Aspartate Aminotransferase, domain 1"/>
    <property type="match status" value="1"/>
</dbReference>
<dbReference type="SUPFAM" id="SSF53383">
    <property type="entry name" value="PLP-dependent transferases"/>
    <property type="match status" value="1"/>
</dbReference>
<feature type="domain" description="Aminotransferase class I/classII large" evidence="4">
    <location>
        <begin position="41"/>
        <end position="377"/>
    </location>
</feature>
<dbReference type="PANTHER" id="PTHR13693:SF100">
    <property type="entry name" value="8-AMINO-7-OXONONANOATE SYNTHASE"/>
    <property type="match status" value="1"/>
</dbReference>
<sequence length="384" mass="40054">MTDARQHARPLPPALRPIAADLDRLSAIDRRRALVPIAGRDFASNDYLALAGSAVLRDAVTDAIARGVPVGSGGSRLLRGNHAEHEALEAEAAAFFGSESALWFSSGFAGNAALLATLPQRGDLIVHDVLIHASAHEGMRLARAPAVAAGHNDPQAIEDAIRDWRRQGGTGSPWIAIESLYSMDGDIAPLDELAQVARRHDAMLLIDEAHATGVFGPQGRGLAAALEGRANVVTLRTCGKALGSEGALVCGPAVVTDFLVNRARGFIFSTAPSPVMAAAVRAGLRVLAGEPARRDRLAALVAHAGTRLGPLGARVTDTQILPLIVGDDRRAMALAAAVRAAGFDLRGIRPPTVPAGTARLRISLTLNVDEADIDALAGILERLA</sequence>
<reference evidence="5 6" key="1">
    <citation type="submission" date="2017-08" db="EMBL/GenBank/DDBJ databases">
        <title>Infants hospitalized years apart are colonized by the same room-sourced microbial strains.</title>
        <authorList>
            <person name="Brooks B."/>
            <person name="Olm M.R."/>
            <person name="Firek B.A."/>
            <person name="Baker R."/>
            <person name="Thomas B.C."/>
            <person name="Morowitz M.J."/>
            <person name="Banfield J.F."/>
        </authorList>
    </citation>
    <scope>NUCLEOTIDE SEQUENCE [LARGE SCALE GENOMIC DNA]</scope>
    <source>
        <strain evidence="5">S2_018_000_R3_110</strain>
    </source>
</reference>
<dbReference type="InterPro" id="IPR050087">
    <property type="entry name" value="AON_synthase_class-II"/>
</dbReference>
<dbReference type="Pfam" id="PF00155">
    <property type="entry name" value="Aminotran_1_2"/>
    <property type="match status" value="1"/>
</dbReference>
<dbReference type="AlphaFoldDB" id="A0A2W4ZHC5"/>
<evidence type="ECO:0000256" key="1">
    <source>
        <dbReference type="ARBA" id="ARBA00001933"/>
    </source>
</evidence>
<dbReference type="EMBL" id="QFNF01000002">
    <property type="protein sequence ID" value="PZO80747.1"/>
    <property type="molecule type" value="Genomic_DNA"/>
</dbReference>
<keyword evidence="3" id="KW-0663">Pyridoxal phosphate</keyword>
<dbReference type="Gene3D" id="3.40.640.10">
    <property type="entry name" value="Type I PLP-dependent aspartate aminotransferase-like (Major domain)"/>
    <property type="match status" value="1"/>
</dbReference>
<keyword evidence="2" id="KW-0808">Transferase</keyword>
<protein>
    <submittedName>
        <fullName evidence="5">8-amino-7-oxononanoate synthase</fullName>
    </submittedName>
</protein>
<dbReference type="InterPro" id="IPR015424">
    <property type="entry name" value="PyrdxlP-dep_Trfase"/>
</dbReference>
<evidence type="ECO:0000259" key="4">
    <source>
        <dbReference type="Pfam" id="PF00155"/>
    </source>
</evidence>
<evidence type="ECO:0000256" key="2">
    <source>
        <dbReference type="ARBA" id="ARBA00022679"/>
    </source>
</evidence>
<accession>A0A2W4ZHC5</accession>
<dbReference type="GO" id="GO:0008710">
    <property type="term" value="F:8-amino-7-oxononanoate synthase activity"/>
    <property type="evidence" value="ECO:0007669"/>
    <property type="project" value="TreeGrafter"/>
</dbReference>
<dbReference type="GO" id="GO:0009102">
    <property type="term" value="P:biotin biosynthetic process"/>
    <property type="evidence" value="ECO:0007669"/>
    <property type="project" value="TreeGrafter"/>
</dbReference>
<dbReference type="Proteomes" id="UP000248614">
    <property type="component" value="Unassembled WGS sequence"/>
</dbReference>
<organism evidence="5 6">
    <name type="scientific">Sphingomonas hengshuiensis</name>
    <dbReference type="NCBI Taxonomy" id="1609977"/>
    <lineage>
        <taxon>Bacteria</taxon>
        <taxon>Pseudomonadati</taxon>
        <taxon>Pseudomonadota</taxon>
        <taxon>Alphaproteobacteria</taxon>
        <taxon>Sphingomonadales</taxon>
        <taxon>Sphingomonadaceae</taxon>
        <taxon>Sphingomonas</taxon>
    </lineage>
</organism>
<proteinExistence type="predicted"/>
<dbReference type="PANTHER" id="PTHR13693">
    <property type="entry name" value="CLASS II AMINOTRANSFERASE/8-AMINO-7-OXONONANOATE SYNTHASE"/>
    <property type="match status" value="1"/>
</dbReference>
<gene>
    <name evidence="5" type="ORF">DI632_01535</name>
</gene>
<evidence type="ECO:0000313" key="5">
    <source>
        <dbReference type="EMBL" id="PZO80747.1"/>
    </source>
</evidence>